<gene>
    <name evidence="1" type="ORF">SMN809_LOCUS78578</name>
</gene>
<name>A0A8S3J6W2_9BILA</name>
<dbReference type="EMBL" id="CAJOBI010340188">
    <property type="protein sequence ID" value="CAF5211743.1"/>
    <property type="molecule type" value="Genomic_DNA"/>
</dbReference>
<evidence type="ECO:0000313" key="1">
    <source>
        <dbReference type="EMBL" id="CAF5211743.1"/>
    </source>
</evidence>
<dbReference type="AlphaFoldDB" id="A0A8S3J6W2"/>
<reference evidence="1" key="1">
    <citation type="submission" date="2021-02" db="EMBL/GenBank/DDBJ databases">
        <authorList>
            <person name="Nowell W R."/>
        </authorList>
    </citation>
    <scope>NUCLEOTIDE SEQUENCE</scope>
</reference>
<proteinExistence type="predicted"/>
<feature type="non-terminal residue" evidence="1">
    <location>
        <position position="1"/>
    </location>
</feature>
<organism evidence="1 2">
    <name type="scientific">Rotaria magnacalcarata</name>
    <dbReference type="NCBI Taxonomy" id="392030"/>
    <lineage>
        <taxon>Eukaryota</taxon>
        <taxon>Metazoa</taxon>
        <taxon>Spiralia</taxon>
        <taxon>Gnathifera</taxon>
        <taxon>Rotifera</taxon>
        <taxon>Eurotatoria</taxon>
        <taxon>Bdelloidea</taxon>
        <taxon>Philodinida</taxon>
        <taxon>Philodinidae</taxon>
        <taxon>Rotaria</taxon>
    </lineage>
</organism>
<accession>A0A8S3J6W2</accession>
<dbReference type="Proteomes" id="UP000676336">
    <property type="component" value="Unassembled WGS sequence"/>
</dbReference>
<evidence type="ECO:0000313" key="2">
    <source>
        <dbReference type="Proteomes" id="UP000676336"/>
    </source>
</evidence>
<comment type="caution">
    <text evidence="1">The sequence shown here is derived from an EMBL/GenBank/DDBJ whole genome shotgun (WGS) entry which is preliminary data.</text>
</comment>
<sequence length="52" mass="5937">QSPYLFINPMIDLFLREFSQFICQHVIENKIEVVLIADPPSCGKTNLSVQIS</sequence>
<protein>
    <submittedName>
        <fullName evidence="1">Uncharacterized protein</fullName>
    </submittedName>
</protein>